<keyword evidence="1" id="KW-0862">Zinc</keyword>
<dbReference type="Gene3D" id="3.30.70.330">
    <property type="match status" value="1"/>
</dbReference>
<evidence type="ECO:0000256" key="1">
    <source>
        <dbReference type="PROSITE-ProRule" id="PRU00175"/>
    </source>
</evidence>
<dbReference type="CDD" id="cd16618">
    <property type="entry name" value="mRING-HC-C4C4_CNOT4"/>
    <property type="match status" value="1"/>
</dbReference>
<dbReference type="Proteomes" id="UP000289152">
    <property type="component" value="Unassembled WGS sequence"/>
</dbReference>
<dbReference type="PANTHER" id="PTHR12603:SF0">
    <property type="entry name" value="CCR4-NOT TRANSCRIPTION COMPLEX SUBUNIT 4"/>
    <property type="match status" value="1"/>
</dbReference>
<comment type="caution">
    <text evidence="4">The sequence shown here is derived from an EMBL/GenBank/DDBJ whole genome shotgun (WGS) entry which is preliminary data.</text>
</comment>
<dbReference type="SUPFAM" id="SSF57850">
    <property type="entry name" value="RING/U-box"/>
    <property type="match status" value="1"/>
</dbReference>
<feature type="compositionally biased region" description="Low complexity" evidence="2">
    <location>
        <begin position="481"/>
        <end position="497"/>
    </location>
</feature>
<reference evidence="4 5" key="1">
    <citation type="submission" date="2016-06" db="EMBL/GenBank/DDBJ databases">
        <title>Evolution of pathogenesis and genome organization in the Tremellales.</title>
        <authorList>
            <person name="Cuomo C."/>
            <person name="Litvintseva A."/>
            <person name="Heitman J."/>
            <person name="Chen Y."/>
            <person name="Sun S."/>
            <person name="Springer D."/>
            <person name="Dromer F."/>
            <person name="Young S."/>
            <person name="Zeng Q."/>
            <person name="Chapman S."/>
            <person name="Gujja S."/>
            <person name="Saif S."/>
            <person name="Birren B."/>
        </authorList>
    </citation>
    <scope>NUCLEOTIDE SEQUENCE [LARGE SCALE GENOMIC DNA]</scope>
    <source>
        <strain evidence="4 5">ATCC 28783</strain>
    </source>
</reference>
<dbReference type="GO" id="GO:0004842">
    <property type="term" value="F:ubiquitin-protein transferase activity"/>
    <property type="evidence" value="ECO:0007669"/>
    <property type="project" value="InterPro"/>
</dbReference>
<dbReference type="InterPro" id="IPR039515">
    <property type="entry name" value="NOT4_mRING-HC-C4C4"/>
</dbReference>
<dbReference type="AlphaFoldDB" id="A0A4Q1BLC9"/>
<keyword evidence="1" id="KW-0479">Metal-binding</keyword>
<dbReference type="InterPro" id="IPR039780">
    <property type="entry name" value="Mot2"/>
</dbReference>
<feature type="compositionally biased region" description="Basic and acidic residues" evidence="2">
    <location>
        <begin position="680"/>
        <end position="689"/>
    </location>
</feature>
<dbReference type="InterPro" id="IPR012677">
    <property type="entry name" value="Nucleotide-bd_a/b_plait_sf"/>
</dbReference>
<feature type="region of interest" description="Disordered" evidence="2">
    <location>
        <begin position="728"/>
        <end position="750"/>
    </location>
</feature>
<dbReference type="GO" id="GO:0003676">
    <property type="term" value="F:nucleic acid binding"/>
    <property type="evidence" value="ECO:0007669"/>
    <property type="project" value="InterPro"/>
</dbReference>
<feature type="compositionally biased region" description="Low complexity" evidence="2">
    <location>
        <begin position="410"/>
        <end position="436"/>
    </location>
</feature>
<dbReference type="STRING" id="5217.A0A4Q1BLC9"/>
<keyword evidence="1" id="KW-0863">Zinc-finger</keyword>
<dbReference type="VEuPathDB" id="FungiDB:TREMEDRAFT_56901"/>
<dbReference type="InterPro" id="IPR013083">
    <property type="entry name" value="Znf_RING/FYVE/PHD"/>
</dbReference>
<dbReference type="InterPro" id="IPR003954">
    <property type="entry name" value="RRM_euk-type"/>
</dbReference>
<dbReference type="PANTHER" id="PTHR12603">
    <property type="entry name" value="CCR4-NOT TRANSCRIPTION COMPLEX RELATED"/>
    <property type="match status" value="1"/>
</dbReference>
<dbReference type="EMBL" id="SDIL01000045">
    <property type="protein sequence ID" value="RXK38595.1"/>
    <property type="molecule type" value="Genomic_DNA"/>
</dbReference>
<protein>
    <recommendedName>
        <fullName evidence="3">RING-type domain-containing protein</fullName>
    </recommendedName>
</protein>
<feature type="region of interest" description="Disordered" evidence="2">
    <location>
        <begin position="656"/>
        <end position="689"/>
    </location>
</feature>
<dbReference type="Pfam" id="PF14570">
    <property type="entry name" value="zf-RING_4"/>
    <property type="match status" value="1"/>
</dbReference>
<proteinExistence type="predicted"/>
<evidence type="ECO:0000256" key="2">
    <source>
        <dbReference type="SAM" id="MobiDB-lite"/>
    </source>
</evidence>
<organism evidence="4 5">
    <name type="scientific">Tremella mesenterica</name>
    <name type="common">Jelly fungus</name>
    <dbReference type="NCBI Taxonomy" id="5217"/>
    <lineage>
        <taxon>Eukaryota</taxon>
        <taxon>Fungi</taxon>
        <taxon>Dikarya</taxon>
        <taxon>Basidiomycota</taxon>
        <taxon>Agaricomycotina</taxon>
        <taxon>Tremellomycetes</taxon>
        <taxon>Tremellales</taxon>
        <taxon>Tremellaceae</taxon>
        <taxon>Tremella</taxon>
    </lineage>
</organism>
<dbReference type="InParanoid" id="A0A4Q1BLC9"/>
<feature type="compositionally biased region" description="Polar residues" evidence="2">
    <location>
        <begin position="327"/>
        <end position="336"/>
    </location>
</feature>
<feature type="region of interest" description="Disordered" evidence="2">
    <location>
        <begin position="584"/>
        <end position="608"/>
    </location>
</feature>
<feature type="region of interest" description="Disordered" evidence="2">
    <location>
        <begin position="319"/>
        <end position="508"/>
    </location>
</feature>
<accession>A0A4Q1BLC9</accession>
<feature type="compositionally biased region" description="Basic and acidic residues" evidence="2">
    <location>
        <begin position="469"/>
        <end position="480"/>
    </location>
</feature>
<feature type="compositionally biased region" description="Polar residues" evidence="2">
    <location>
        <begin position="668"/>
        <end position="679"/>
    </location>
</feature>
<keyword evidence="5" id="KW-1185">Reference proteome</keyword>
<feature type="domain" description="RING-type" evidence="3">
    <location>
        <begin position="62"/>
        <end position="104"/>
    </location>
</feature>
<dbReference type="VEuPathDB" id="FungiDB:TREMEDRAFT_56900"/>
<gene>
    <name evidence="4" type="ORF">M231_04101</name>
</gene>
<dbReference type="GO" id="GO:0008270">
    <property type="term" value="F:zinc ion binding"/>
    <property type="evidence" value="ECO:0007669"/>
    <property type="project" value="UniProtKB-KW"/>
</dbReference>
<dbReference type="PROSITE" id="PS50089">
    <property type="entry name" value="ZF_RING_2"/>
    <property type="match status" value="1"/>
</dbReference>
<dbReference type="OrthoDB" id="1923159at2759"/>
<dbReference type="Gene3D" id="3.30.40.10">
    <property type="entry name" value="Zinc/RING finger domain, C3HC4 (zinc finger)"/>
    <property type="match status" value="1"/>
</dbReference>
<sequence length="787" mass="84496">MPPPLHPLPVNPTTGQQPAASLGGFRAGPPPASAAGGGGVSRDVLKGLQDVIFSDDEDDPDCVVCAEPLDLSDINFKPCQCGLQICQFCYNHLLSTDPRCPGCRRAYDANAVVFQPVDVEEVKRAKEKKTKRAKTIKQLDAMGRRHLLGVRIVMKNMVYVVGIKIPGQGEEAIAILRQHEYFGQYGKIAKIYLRERPHTSTQAQTSSSEDSSTPTGILIIYVRREDAARAIAALDGIPTPGGPAGQTIRASYGTTRYCEAFLRGIKCDTPNCPNLHEWGGEGDCFSRDDYTTALLRPQEYDAKQKQVVAAQSVPIAMKTGWPKPANEESTGSSPLPSSAGWGKGLLTSKPALRPIPAGTIGSSRPPQATTVLPLRSTTAFPPPTPSPAPLPTKADKRKPSAAAMARGKSNDSNTSSLAPSSSQPSPRKKSSLLPPLTAKTSRPPGLSAMTSVNGDSPHRPPLPMEEVESGERDDSSRDSETGPSSSSPAPQTPTRPTDIVPPLTDEPYQVHSPFPEPDIIAFPLSDPAFAFVLDNQAVPHTQFNPTPFNKVSIGLAELGILATDLPDLMISHPPGEGIWSTTFRPFDEDNVEPPAGPSRPVQLEQPDAPRSTSRFEFARANGLTGQNPFAGLRRSEDMGGNGWQQGTPAGFSALLGQAQGPDWDGSRSARSVGNGSVKGQRSEVREREEYESGTLLISHLVLFITIRTSKRAADGSASLSYVQSAGHPQRLFTPDSNSIPEDGPYGPSQLFSPPHQSQYGYAGQGSVQTHREFKRTLYLTPSRFLFL</sequence>
<feature type="compositionally biased region" description="Pro residues" evidence="2">
    <location>
        <begin position="1"/>
        <end position="10"/>
    </location>
</feature>
<dbReference type="SMART" id="SM00361">
    <property type="entry name" value="RRM_1"/>
    <property type="match status" value="1"/>
</dbReference>
<name>A0A4Q1BLC9_TREME</name>
<evidence type="ECO:0000313" key="4">
    <source>
        <dbReference type="EMBL" id="RXK38595.1"/>
    </source>
</evidence>
<feature type="compositionally biased region" description="Polar residues" evidence="2">
    <location>
        <begin position="360"/>
        <end position="370"/>
    </location>
</feature>
<feature type="region of interest" description="Disordered" evidence="2">
    <location>
        <begin position="1"/>
        <end position="40"/>
    </location>
</feature>
<dbReference type="GO" id="GO:0030014">
    <property type="term" value="C:CCR4-NOT complex"/>
    <property type="evidence" value="ECO:0007669"/>
    <property type="project" value="InterPro"/>
</dbReference>
<evidence type="ECO:0000313" key="5">
    <source>
        <dbReference type="Proteomes" id="UP000289152"/>
    </source>
</evidence>
<feature type="compositionally biased region" description="Pro residues" evidence="2">
    <location>
        <begin position="380"/>
        <end position="390"/>
    </location>
</feature>
<evidence type="ECO:0000259" key="3">
    <source>
        <dbReference type="PROSITE" id="PS50089"/>
    </source>
</evidence>
<dbReference type="InterPro" id="IPR001841">
    <property type="entry name" value="Znf_RING"/>
</dbReference>
<dbReference type="GO" id="GO:0016567">
    <property type="term" value="P:protein ubiquitination"/>
    <property type="evidence" value="ECO:0007669"/>
    <property type="project" value="TreeGrafter"/>
</dbReference>